<reference evidence="2 3" key="1">
    <citation type="submission" date="2020-08" db="EMBL/GenBank/DDBJ databases">
        <authorList>
            <person name="Ren C."/>
            <person name="Gu Y."/>
            <person name="Xu Y."/>
        </authorList>
    </citation>
    <scope>NUCLEOTIDE SEQUENCE [LARGE SCALE GENOMIC DNA]</scope>
    <source>
        <strain evidence="2 3">LBM18003</strain>
    </source>
</reference>
<dbReference type="GO" id="GO:0016747">
    <property type="term" value="F:acyltransferase activity, transferring groups other than amino-acyl groups"/>
    <property type="evidence" value="ECO:0007669"/>
    <property type="project" value="InterPro"/>
</dbReference>
<evidence type="ECO:0000259" key="1">
    <source>
        <dbReference type="PROSITE" id="PS51186"/>
    </source>
</evidence>
<evidence type="ECO:0000313" key="2">
    <source>
        <dbReference type="EMBL" id="QNO17106.1"/>
    </source>
</evidence>
<dbReference type="PANTHER" id="PTHR43792">
    <property type="entry name" value="GNAT FAMILY, PUTATIVE (AFU_ORTHOLOGUE AFUA_3G00765)-RELATED-RELATED"/>
    <property type="match status" value="1"/>
</dbReference>
<dbReference type="Pfam" id="PF13302">
    <property type="entry name" value="Acetyltransf_3"/>
    <property type="match status" value="1"/>
</dbReference>
<dbReference type="PROSITE" id="PS51186">
    <property type="entry name" value="GNAT"/>
    <property type="match status" value="1"/>
</dbReference>
<dbReference type="SUPFAM" id="SSF55729">
    <property type="entry name" value="Acyl-CoA N-acyltransferases (Nat)"/>
    <property type="match status" value="1"/>
</dbReference>
<dbReference type="EMBL" id="CP060696">
    <property type="protein sequence ID" value="QNO17106.1"/>
    <property type="molecule type" value="Genomic_DNA"/>
</dbReference>
<proteinExistence type="predicted"/>
<dbReference type="InterPro" id="IPR000182">
    <property type="entry name" value="GNAT_dom"/>
</dbReference>
<organism evidence="2 3">
    <name type="scientific">Caproicibacterium amylolyticum</name>
    <dbReference type="NCBI Taxonomy" id="2766537"/>
    <lineage>
        <taxon>Bacteria</taxon>
        <taxon>Bacillati</taxon>
        <taxon>Bacillota</taxon>
        <taxon>Clostridia</taxon>
        <taxon>Eubacteriales</taxon>
        <taxon>Oscillospiraceae</taxon>
        <taxon>Caproicibacterium</taxon>
    </lineage>
</organism>
<dbReference type="AlphaFoldDB" id="A0A7G9WEJ4"/>
<feature type="domain" description="N-acetyltransferase" evidence="1">
    <location>
        <begin position="14"/>
        <end position="182"/>
    </location>
</feature>
<evidence type="ECO:0000313" key="3">
    <source>
        <dbReference type="Proteomes" id="UP000516046"/>
    </source>
</evidence>
<dbReference type="PANTHER" id="PTHR43792:SF1">
    <property type="entry name" value="N-ACETYLTRANSFERASE DOMAIN-CONTAINING PROTEIN"/>
    <property type="match status" value="1"/>
</dbReference>
<accession>A0A7G9WEJ4</accession>
<dbReference type="RefSeq" id="WP_212506174.1">
    <property type="nucleotide sequence ID" value="NZ_CP060696.1"/>
</dbReference>
<dbReference type="InterPro" id="IPR051531">
    <property type="entry name" value="N-acetyltransferase"/>
</dbReference>
<gene>
    <name evidence="2" type="ORF">H6X83_09070</name>
</gene>
<protein>
    <submittedName>
        <fullName evidence="2">GNAT family N-acetyltransferase</fullName>
    </submittedName>
</protein>
<dbReference type="Proteomes" id="UP000516046">
    <property type="component" value="Chromosome"/>
</dbReference>
<dbReference type="InterPro" id="IPR016181">
    <property type="entry name" value="Acyl_CoA_acyltransferase"/>
</dbReference>
<name>A0A7G9WEJ4_9FIRM</name>
<keyword evidence="3" id="KW-1185">Reference proteome</keyword>
<dbReference type="KEGG" id="caml:H6X83_09070"/>
<keyword evidence="2" id="KW-0808">Transferase</keyword>
<sequence>MTHLGTKQLETERLILRRFTLEDTEPMFRNWASDPEVTKFLTWPTHADTSVSQKVLEQWVKDYESPADYQWAVTLKSNGDEPIGSIAAVHVDEDTQTVEIGYCIGKTWWHQGVVSEALRAVMDFFFDEVGANRVQACHDVKNPHSGMVMKKCGMQYEGTLRQFKCNNQGLADISYYAMLAADHKKI</sequence>
<dbReference type="Gene3D" id="3.40.630.30">
    <property type="match status" value="1"/>
</dbReference>